<evidence type="ECO:0000313" key="1">
    <source>
        <dbReference type="EMBL" id="SDB22382.1"/>
    </source>
</evidence>
<gene>
    <name evidence="1" type="ORF">SAMN05660653_01086</name>
</gene>
<dbReference type="EMBL" id="FMXO01000005">
    <property type="protein sequence ID" value="SDB22382.1"/>
    <property type="molecule type" value="Genomic_DNA"/>
</dbReference>
<evidence type="ECO:0000313" key="2">
    <source>
        <dbReference type="Proteomes" id="UP000198771"/>
    </source>
</evidence>
<dbReference type="NCBIfam" id="NF038143">
    <property type="entry name" value="HYxxLL"/>
    <property type="match status" value="1"/>
</dbReference>
<dbReference type="Proteomes" id="UP000198771">
    <property type="component" value="Unassembled WGS sequence"/>
</dbReference>
<reference evidence="1 2" key="1">
    <citation type="submission" date="2016-10" db="EMBL/GenBank/DDBJ databases">
        <authorList>
            <person name="de Groot N.N."/>
        </authorList>
    </citation>
    <scope>NUCLEOTIDE SEQUENCE [LARGE SCALE GENOMIC DNA]</scope>
    <source>
        <strain evidence="1 2">ASO4-2</strain>
    </source>
</reference>
<dbReference type="OrthoDB" id="1808662at2"/>
<sequence>MATAIEQIYQMIWDHEQRFFRELAQQVVEKPRLTIWRILFPPLLIYHYRKIQEHKADLETFSKGVLRSKILAMESALEEVTTGKKDNGYKSAFGAKAPETAPGELRLRNAQIAEVELLKGHYLRVLRNQGSTYPTLIRKTYKTSGEYRRFLTELTQAEKAVQKEVLHLHQTSEPAQAVSRKMQEIAKSLRDAEVKTFFG</sequence>
<name>A0A1G6BNZ8_9BACT</name>
<organism evidence="1 2">
    <name type="scientific">Desulfonatronum thiosulfatophilum</name>
    <dbReference type="NCBI Taxonomy" id="617002"/>
    <lineage>
        <taxon>Bacteria</taxon>
        <taxon>Pseudomonadati</taxon>
        <taxon>Thermodesulfobacteriota</taxon>
        <taxon>Desulfovibrionia</taxon>
        <taxon>Desulfovibrionales</taxon>
        <taxon>Desulfonatronaceae</taxon>
        <taxon>Desulfonatronum</taxon>
    </lineage>
</organism>
<protein>
    <submittedName>
        <fullName evidence="1">Uncharacterized protein</fullName>
    </submittedName>
</protein>
<dbReference type="STRING" id="617002.SAMN05660653_01086"/>
<accession>A0A1G6BNZ8</accession>
<dbReference type="RefSeq" id="WP_092118279.1">
    <property type="nucleotide sequence ID" value="NZ_FMXO01000005.1"/>
</dbReference>
<proteinExistence type="predicted"/>
<keyword evidence="2" id="KW-1185">Reference proteome</keyword>
<dbReference type="AlphaFoldDB" id="A0A1G6BNZ8"/>